<evidence type="ECO:0000256" key="1">
    <source>
        <dbReference type="SAM" id="MobiDB-lite"/>
    </source>
</evidence>
<evidence type="ECO:0000313" key="3">
    <source>
        <dbReference type="EMBL" id="CAI9580526.1"/>
    </source>
</evidence>
<sequence length="64" mass="7278">MCRFATTALTMSDGFRDSKGRGGSEKSGSKCFFYTMQRISTLASSVNITSMLYFIYRLMLLIWV</sequence>
<keyword evidence="2" id="KW-0812">Transmembrane</keyword>
<keyword evidence="2" id="KW-1133">Transmembrane helix</keyword>
<evidence type="ECO:0000313" key="4">
    <source>
        <dbReference type="Proteomes" id="UP001162483"/>
    </source>
</evidence>
<organism evidence="3 4">
    <name type="scientific">Staurois parvus</name>
    <dbReference type="NCBI Taxonomy" id="386267"/>
    <lineage>
        <taxon>Eukaryota</taxon>
        <taxon>Metazoa</taxon>
        <taxon>Chordata</taxon>
        <taxon>Craniata</taxon>
        <taxon>Vertebrata</taxon>
        <taxon>Euteleostomi</taxon>
        <taxon>Amphibia</taxon>
        <taxon>Batrachia</taxon>
        <taxon>Anura</taxon>
        <taxon>Neobatrachia</taxon>
        <taxon>Ranoidea</taxon>
        <taxon>Ranidae</taxon>
        <taxon>Staurois</taxon>
    </lineage>
</organism>
<feature type="compositionally biased region" description="Basic and acidic residues" evidence="1">
    <location>
        <begin position="14"/>
        <end position="28"/>
    </location>
</feature>
<feature type="region of interest" description="Disordered" evidence="1">
    <location>
        <begin position="1"/>
        <end position="28"/>
    </location>
</feature>
<reference evidence="3" key="1">
    <citation type="submission" date="2023-05" db="EMBL/GenBank/DDBJ databases">
        <authorList>
            <person name="Stuckert A."/>
        </authorList>
    </citation>
    <scope>NUCLEOTIDE SEQUENCE</scope>
</reference>
<proteinExistence type="predicted"/>
<protein>
    <submittedName>
        <fullName evidence="3">Uncharacterized protein</fullName>
    </submittedName>
</protein>
<keyword evidence="2" id="KW-0472">Membrane</keyword>
<keyword evidence="4" id="KW-1185">Reference proteome</keyword>
<comment type="caution">
    <text evidence="3">The sequence shown here is derived from an EMBL/GenBank/DDBJ whole genome shotgun (WGS) entry which is preliminary data.</text>
</comment>
<feature type="transmembrane region" description="Helical" evidence="2">
    <location>
        <begin position="42"/>
        <end position="63"/>
    </location>
</feature>
<dbReference type="Proteomes" id="UP001162483">
    <property type="component" value="Unassembled WGS sequence"/>
</dbReference>
<gene>
    <name evidence="3" type="ORF">SPARVUS_LOCUS9309363</name>
</gene>
<name>A0ABN9E6M1_9NEOB</name>
<dbReference type="EMBL" id="CATNWA010015195">
    <property type="protein sequence ID" value="CAI9580526.1"/>
    <property type="molecule type" value="Genomic_DNA"/>
</dbReference>
<accession>A0ABN9E6M1</accession>
<evidence type="ECO:0000256" key="2">
    <source>
        <dbReference type="SAM" id="Phobius"/>
    </source>
</evidence>